<evidence type="ECO:0000256" key="1">
    <source>
        <dbReference type="ARBA" id="ARBA00004906"/>
    </source>
</evidence>
<dbReference type="InterPro" id="IPR022441">
    <property type="entry name" value="Para_beta_helix_rpt-2"/>
</dbReference>
<evidence type="ECO:0000313" key="6">
    <source>
        <dbReference type="EMBL" id="MBK1782191.1"/>
    </source>
</evidence>
<feature type="domain" description="Carbohydrate-binding/sugar hydrolysis" evidence="5">
    <location>
        <begin position="200"/>
        <end position="360"/>
    </location>
</feature>
<dbReference type="Gene3D" id="2.160.20.10">
    <property type="entry name" value="Single-stranded right-handed beta-helix, Pectin lyase-like"/>
    <property type="match status" value="2"/>
</dbReference>
<dbReference type="InterPro" id="IPR006626">
    <property type="entry name" value="PbH1"/>
</dbReference>
<evidence type="ECO:0000256" key="2">
    <source>
        <dbReference type="ARBA" id="ARBA00022737"/>
    </source>
</evidence>
<dbReference type="InterPro" id="IPR012334">
    <property type="entry name" value="Pectin_lyas_fold"/>
</dbReference>
<dbReference type="NCBIfam" id="TIGR03804">
    <property type="entry name" value="para_beta_helix"/>
    <property type="match status" value="1"/>
</dbReference>
<comment type="caution">
    <text evidence="6">The sequence shown here is derived from an EMBL/GenBank/DDBJ whole genome shotgun (WGS) entry which is preliminary data.</text>
</comment>
<keyword evidence="2" id="KW-0677">Repeat</keyword>
<dbReference type="Proteomes" id="UP000635316">
    <property type="component" value="Unassembled WGS sequence"/>
</dbReference>
<keyword evidence="4" id="KW-0732">Signal</keyword>
<gene>
    <name evidence="6" type="ORF">JHL22_13310</name>
</gene>
<evidence type="ECO:0000256" key="4">
    <source>
        <dbReference type="SAM" id="SignalP"/>
    </source>
</evidence>
<protein>
    <submittedName>
        <fullName evidence="6">Nitrous oxide reductase family maturation protein NosD</fullName>
    </submittedName>
</protein>
<comment type="pathway">
    <text evidence="1">Protein modification; protein ubiquitination.</text>
</comment>
<evidence type="ECO:0000313" key="7">
    <source>
        <dbReference type="Proteomes" id="UP000635316"/>
    </source>
</evidence>
<dbReference type="InterPro" id="IPR011050">
    <property type="entry name" value="Pectin_lyase_fold/virulence"/>
</dbReference>
<dbReference type="PANTHER" id="PTHR22990:SF15">
    <property type="entry name" value="F-BOX ONLY PROTEIN 10"/>
    <property type="match status" value="1"/>
</dbReference>
<dbReference type="SMART" id="SM00710">
    <property type="entry name" value="PbH1"/>
    <property type="match status" value="10"/>
</dbReference>
<dbReference type="InterPro" id="IPR026464">
    <property type="entry name" value="NosD_copper_fam"/>
</dbReference>
<dbReference type="SUPFAM" id="SSF51126">
    <property type="entry name" value="Pectin lyase-like"/>
    <property type="match status" value="1"/>
</dbReference>
<evidence type="ECO:0000256" key="3">
    <source>
        <dbReference type="ARBA" id="ARBA00022786"/>
    </source>
</evidence>
<dbReference type="InterPro" id="IPR051550">
    <property type="entry name" value="SCF-Subunits/Alg-Epimerases"/>
</dbReference>
<reference evidence="6 7" key="1">
    <citation type="submission" date="2020-12" db="EMBL/GenBank/DDBJ databases">
        <authorList>
            <person name="Lu T."/>
            <person name="Wang Q."/>
            <person name="Han X."/>
        </authorList>
    </citation>
    <scope>NUCLEOTIDE SEQUENCE [LARGE SCALE GENOMIC DNA]</scope>
    <source>
        <strain evidence="6 7">WQ 585</strain>
    </source>
</reference>
<dbReference type="PANTHER" id="PTHR22990">
    <property type="entry name" value="F-BOX ONLY PROTEIN"/>
    <property type="match status" value="1"/>
</dbReference>
<evidence type="ECO:0000259" key="5">
    <source>
        <dbReference type="SMART" id="SM00722"/>
    </source>
</evidence>
<dbReference type="EMBL" id="JAENGP010000016">
    <property type="protein sequence ID" value="MBK1782191.1"/>
    <property type="molecule type" value="Genomic_DNA"/>
</dbReference>
<dbReference type="InterPro" id="IPR007742">
    <property type="entry name" value="NosD_dom"/>
</dbReference>
<dbReference type="Pfam" id="PF05048">
    <property type="entry name" value="NosD"/>
    <property type="match status" value="1"/>
</dbReference>
<keyword evidence="7" id="KW-1185">Reference proteome</keyword>
<keyword evidence="3" id="KW-0833">Ubl conjugation pathway</keyword>
<dbReference type="RefSeq" id="WP_200238453.1">
    <property type="nucleotide sequence ID" value="NZ_JAENGP010000016.1"/>
</dbReference>
<feature type="domain" description="Carbohydrate-binding/sugar hydrolysis" evidence="5">
    <location>
        <begin position="44"/>
        <end position="194"/>
    </location>
</feature>
<organism evidence="6 7">
    <name type="scientific">Advenella mandrilli</name>
    <dbReference type="NCBI Taxonomy" id="2800330"/>
    <lineage>
        <taxon>Bacteria</taxon>
        <taxon>Pseudomonadati</taxon>
        <taxon>Pseudomonadota</taxon>
        <taxon>Betaproteobacteria</taxon>
        <taxon>Burkholderiales</taxon>
        <taxon>Alcaligenaceae</taxon>
    </lineage>
</organism>
<name>A0ABS1EGN8_9BURK</name>
<dbReference type="SMART" id="SM00722">
    <property type="entry name" value="CASH"/>
    <property type="match status" value="2"/>
</dbReference>
<dbReference type="NCBIfam" id="TIGR04247">
    <property type="entry name" value="NosD_copper_fam"/>
    <property type="match status" value="1"/>
</dbReference>
<feature type="chain" id="PRO_5045519685" evidence="4">
    <location>
        <begin position="27"/>
        <end position="427"/>
    </location>
</feature>
<sequence length="427" mass="46539">MKLNTRHLLPAGILLAGISFAHGSQAAIIQLVPTDSLQQAIEQAQAGDVLRLAAGEYRGNVVIDKPLTLEGPADRSAVVVGARKGRTVWVQSPDVVVRSLTVTQSGLSLPDMDAGVFLDKTATKALIENNDILNNSVGVYVWGAHEALVQNNRIVGTTELRVSERGNGVTLWNSPGAKIIGNDISLGRDGIFSNTSKHNEFRGNRFSELRYGVHYMYTNDSEVSENVSIGNGIGYAIMFSERLKVKDNIAIDSRSQGIMMNYANGSDISGNLVINAEKCVYFYNANNNVINSNHFEECQIGIHYTGAAQGNKISNNAFVSNQNQVKYVGSRYYDWSVDGRGNFWSDNSAFDLDGDGIADTAYRPNDVIDQVIWRAPVARLLLNSPAVGVVRWAQSQFPAILPGGVIDSAPVMKMPITPALKKYREMQ</sequence>
<proteinExistence type="predicted"/>
<feature type="signal peptide" evidence="4">
    <location>
        <begin position="1"/>
        <end position="26"/>
    </location>
</feature>
<dbReference type="InterPro" id="IPR006633">
    <property type="entry name" value="Carb-bd_sugar_hydrolysis-dom"/>
</dbReference>
<accession>A0ABS1EGN8</accession>